<sequence length="162" mass="17582">MKVLLGSLLLAGVCWLGDARDIPIMPNFNHLRIAKAWYPLLSIPTGQPDLLPGEFSCWAGEEKRVFCLTVDPEFPGATAPPLHKSLHPPVLGEYGKTPLGRAGDYLTYFIAYITRCSNSDTFLALAGTQPNLTPALETKFRTVANSLGITGEILHSVLEATC</sequence>
<dbReference type="Proteomes" id="UP001474421">
    <property type="component" value="Unassembled WGS sequence"/>
</dbReference>
<dbReference type="AlphaFoldDB" id="A0AAW1ARX2"/>
<comment type="caution">
    <text evidence="2">The sequence shown here is derived from an EMBL/GenBank/DDBJ whole genome shotgun (WGS) entry which is preliminary data.</text>
</comment>
<evidence type="ECO:0000313" key="2">
    <source>
        <dbReference type="EMBL" id="KAK9392241.1"/>
    </source>
</evidence>
<proteinExistence type="predicted"/>
<dbReference type="SUPFAM" id="SSF50814">
    <property type="entry name" value="Lipocalins"/>
    <property type="match status" value="1"/>
</dbReference>
<feature type="signal peptide" evidence="1">
    <location>
        <begin position="1"/>
        <end position="19"/>
    </location>
</feature>
<reference evidence="2 3" key="1">
    <citation type="journal article" date="2024" name="Proc. Natl. Acad. Sci. U.S.A.">
        <title>The genetic regulatory architecture and epigenomic basis for age-related changes in rattlesnake venom.</title>
        <authorList>
            <person name="Hogan M.P."/>
            <person name="Holding M.L."/>
            <person name="Nystrom G.S."/>
            <person name="Colston T.J."/>
            <person name="Bartlett D.A."/>
            <person name="Mason A.J."/>
            <person name="Ellsworth S.A."/>
            <person name="Rautsaw R.M."/>
            <person name="Lawrence K.C."/>
            <person name="Strickland J.L."/>
            <person name="He B."/>
            <person name="Fraser P."/>
            <person name="Margres M.J."/>
            <person name="Gilbert D.M."/>
            <person name="Gibbs H.L."/>
            <person name="Parkinson C.L."/>
            <person name="Rokyta D.R."/>
        </authorList>
    </citation>
    <scope>NUCLEOTIDE SEQUENCE [LARGE SCALE GENOMIC DNA]</scope>
    <source>
        <strain evidence="2">DRR0105</strain>
    </source>
</reference>
<keyword evidence="1" id="KW-0732">Signal</keyword>
<dbReference type="InterPro" id="IPR012674">
    <property type="entry name" value="Calycin"/>
</dbReference>
<organism evidence="2 3">
    <name type="scientific">Crotalus adamanteus</name>
    <name type="common">Eastern diamondback rattlesnake</name>
    <dbReference type="NCBI Taxonomy" id="8729"/>
    <lineage>
        <taxon>Eukaryota</taxon>
        <taxon>Metazoa</taxon>
        <taxon>Chordata</taxon>
        <taxon>Craniata</taxon>
        <taxon>Vertebrata</taxon>
        <taxon>Euteleostomi</taxon>
        <taxon>Lepidosauria</taxon>
        <taxon>Squamata</taxon>
        <taxon>Bifurcata</taxon>
        <taxon>Unidentata</taxon>
        <taxon>Episquamata</taxon>
        <taxon>Toxicofera</taxon>
        <taxon>Serpentes</taxon>
        <taxon>Colubroidea</taxon>
        <taxon>Viperidae</taxon>
        <taxon>Crotalinae</taxon>
        <taxon>Crotalus</taxon>
    </lineage>
</organism>
<evidence type="ECO:0000256" key="1">
    <source>
        <dbReference type="SAM" id="SignalP"/>
    </source>
</evidence>
<keyword evidence="3" id="KW-1185">Reference proteome</keyword>
<name>A0AAW1ARX2_CROAD</name>
<gene>
    <name evidence="2" type="ORF">NXF25_017085</name>
</gene>
<evidence type="ECO:0000313" key="3">
    <source>
        <dbReference type="Proteomes" id="UP001474421"/>
    </source>
</evidence>
<accession>A0AAW1ARX2</accession>
<feature type="chain" id="PRO_5043687895" evidence="1">
    <location>
        <begin position="20"/>
        <end position="162"/>
    </location>
</feature>
<protein>
    <submittedName>
        <fullName evidence="2">Ficolin-1-like</fullName>
    </submittedName>
</protein>
<dbReference type="EMBL" id="JAOTOJ010000016">
    <property type="protein sequence ID" value="KAK9392241.1"/>
    <property type="molecule type" value="Genomic_DNA"/>
</dbReference>